<dbReference type="Proteomes" id="UP000257109">
    <property type="component" value="Unassembled WGS sequence"/>
</dbReference>
<evidence type="ECO:0000313" key="2">
    <source>
        <dbReference type="EMBL" id="RDX94580.1"/>
    </source>
</evidence>
<evidence type="ECO:0000313" key="3">
    <source>
        <dbReference type="Proteomes" id="UP000257109"/>
    </source>
</evidence>
<dbReference type="AlphaFoldDB" id="A0A371GVJ5"/>
<protein>
    <submittedName>
        <fullName evidence="2">Uncharacterized protein</fullName>
    </submittedName>
</protein>
<organism evidence="2 3">
    <name type="scientific">Mucuna pruriens</name>
    <name type="common">Velvet bean</name>
    <name type="synonym">Dolichos pruriens</name>
    <dbReference type="NCBI Taxonomy" id="157652"/>
    <lineage>
        <taxon>Eukaryota</taxon>
        <taxon>Viridiplantae</taxon>
        <taxon>Streptophyta</taxon>
        <taxon>Embryophyta</taxon>
        <taxon>Tracheophyta</taxon>
        <taxon>Spermatophyta</taxon>
        <taxon>Magnoliopsida</taxon>
        <taxon>eudicotyledons</taxon>
        <taxon>Gunneridae</taxon>
        <taxon>Pentapetalae</taxon>
        <taxon>rosids</taxon>
        <taxon>fabids</taxon>
        <taxon>Fabales</taxon>
        <taxon>Fabaceae</taxon>
        <taxon>Papilionoideae</taxon>
        <taxon>50 kb inversion clade</taxon>
        <taxon>NPAAA clade</taxon>
        <taxon>indigoferoid/millettioid clade</taxon>
        <taxon>Phaseoleae</taxon>
        <taxon>Mucuna</taxon>
    </lineage>
</organism>
<evidence type="ECO:0000256" key="1">
    <source>
        <dbReference type="SAM" id="MobiDB-lite"/>
    </source>
</evidence>
<dbReference type="EMBL" id="QJKJ01004335">
    <property type="protein sequence ID" value="RDX94580.1"/>
    <property type="molecule type" value="Genomic_DNA"/>
</dbReference>
<keyword evidence="3" id="KW-1185">Reference proteome</keyword>
<feature type="region of interest" description="Disordered" evidence="1">
    <location>
        <begin position="64"/>
        <end position="174"/>
    </location>
</feature>
<sequence>MKHPTEDHSLFINIIDNLVESGLKTWSVPIVQKLRIADIKRPVQVATIVKAESDSSNQFRKLMKVESDSNIQEEVETNSNNQEEAKTDSNNKDEAKTDSNNLEEAETNSKNQPKAISDFGKPECKQAEAVFNSGQSIPHSDRVGQPSPTSANKFSPPHSPPTELKPLPDDLKYA</sequence>
<gene>
    <name evidence="2" type="ORF">CR513_23019</name>
</gene>
<accession>A0A371GVJ5</accession>
<name>A0A371GVJ5_MUCPR</name>
<feature type="non-terminal residue" evidence="2">
    <location>
        <position position="1"/>
    </location>
</feature>
<proteinExistence type="predicted"/>
<feature type="compositionally biased region" description="Basic and acidic residues" evidence="1">
    <location>
        <begin position="83"/>
        <end position="97"/>
    </location>
</feature>
<reference evidence="2" key="1">
    <citation type="submission" date="2018-05" db="EMBL/GenBank/DDBJ databases">
        <title>Draft genome of Mucuna pruriens seed.</title>
        <authorList>
            <person name="Nnadi N.E."/>
            <person name="Vos R."/>
            <person name="Hasami M.H."/>
            <person name="Devisetty U.K."/>
            <person name="Aguiy J.C."/>
        </authorList>
    </citation>
    <scope>NUCLEOTIDE SEQUENCE [LARGE SCALE GENOMIC DNA]</scope>
    <source>
        <strain evidence="2">JCA_2017</strain>
    </source>
</reference>
<comment type="caution">
    <text evidence="2">The sequence shown here is derived from an EMBL/GenBank/DDBJ whole genome shotgun (WGS) entry which is preliminary data.</text>
</comment>